<accession>A0A7M1S3K0</accession>
<keyword evidence="4 7" id="KW-0133">Cell shape</keyword>
<protein>
    <submittedName>
        <fullName evidence="9">L,D-transpeptidase family protein</fullName>
    </submittedName>
</protein>
<dbReference type="UniPathway" id="UPA00219"/>
<dbReference type="InterPro" id="IPR052905">
    <property type="entry name" value="LD-transpeptidase_YkuD-like"/>
</dbReference>
<dbReference type="GO" id="GO:0009252">
    <property type="term" value="P:peptidoglycan biosynthetic process"/>
    <property type="evidence" value="ECO:0007669"/>
    <property type="project" value="UniProtKB-UniPathway"/>
</dbReference>
<evidence type="ECO:0000256" key="2">
    <source>
        <dbReference type="ARBA" id="ARBA00005992"/>
    </source>
</evidence>
<reference evidence="9 10" key="1">
    <citation type="submission" date="2020-10" db="EMBL/GenBank/DDBJ databases">
        <title>The genome of sulfurovum sp.</title>
        <authorList>
            <person name="Xie S."/>
            <person name="Shao Z."/>
            <person name="Jiang L."/>
        </authorList>
    </citation>
    <scope>NUCLEOTIDE SEQUENCE [LARGE SCALE GENOMIC DNA]</scope>
    <source>
        <strain evidence="9 10">ST-419</strain>
    </source>
</reference>
<dbReference type="GO" id="GO:0008360">
    <property type="term" value="P:regulation of cell shape"/>
    <property type="evidence" value="ECO:0007669"/>
    <property type="project" value="UniProtKB-UniRule"/>
</dbReference>
<dbReference type="AlphaFoldDB" id="A0A7M1S3K0"/>
<dbReference type="GO" id="GO:0016740">
    <property type="term" value="F:transferase activity"/>
    <property type="evidence" value="ECO:0007669"/>
    <property type="project" value="UniProtKB-KW"/>
</dbReference>
<comment type="pathway">
    <text evidence="1 7">Cell wall biogenesis; peptidoglycan biosynthesis.</text>
</comment>
<dbReference type="SUPFAM" id="SSF141523">
    <property type="entry name" value="L,D-transpeptidase catalytic domain-like"/>
    <property type="match status" value="1"/>
</dbReference>
<dbReference type="GO" id="GO:0004180">
    <property type="term" value="F:carboxypeptidase activity"/>
    <property type="evidence" value="ECO:0007669"/>
    <property type="project" value="UniProtKB-ARBA"/>
</dbReference>
<evidence type="ECO:0000256" key="1">
    <source>
        <dbReference type="ARBA" id="ARBA00004752"/>
    </source>
</evidence>
<dbReference type="PROSITE" id="PS52029">
    <property type="entry name" value="LD_TPASE"/>
    <property type="match status" value="1"/>
</dbReference>
<dbReference type="GO" id="GO:0071555">
    <property type="term" value="P:cell wall organization"/>
    <property type="evidence" value="ECO:0007669"/>
    <property type="project" value="UniProtKB-UniRule"/>
</dbReference>
<dbReference type="RefSeq" id="WP_197547983.1">
    <property type="nucleotide sequence ID" value="NZ_CP063164.1"/>
</dbReference>
<dbReference type="InterPro" id="IPR005490">
    <property type="entry name" value="LD_TPept_cat_dom"/>
</dbReference>
<dbReference type="EMBL" id="CP063164">
    <property type="protein sequence ID" value="QOR61309.1"/>
    <property type="molecule type" value="Genomic_DNA"/>
</dbReference>
<evidence type="ECO:0000313" key="9">
    <source>
        <dbReference type="EMBL" id="QOR61309.1"/>
    </source>
</evidence>
<gene>
    <name evidence="9" type="ORF">IMZ28_07590</name>
</gene>
<proteinExistence type="inferred from homology"/>
<keyword evidence="6 7" id="KW-0961">Cell wall biogenesis/degradation</keyword>
<evidence type="ECO:0000256" key="4">
    <source>
        <dbReference type="ARBA" id="ARBA00022960"/>
    </source>
</evidence>
<keyword evidence="5 7" id="KW-0573">Peptidoglycan synthesis</keyword>
<keyword evidence="3" id="KW-0808">Transferase</keyword>
<evidence type="ECO:0000256" key="6">
    <source>
        <dbReference type="ARBA" id="ARBA00023316"/>
    </source>
</evidence>
<feature type="active site" description="Proton donor/acceptor" evidence="7">
    <location>
        <position position="317"/>
    </location>
</feature>
<dbReference type="Gene3D" id="2.40.440.10">
    <property type="entry name" value="L,D-transpeptidase catalytic domain-like"/>
    <property type="match status" value="1"/>
</dbReference>
<dbReference type="CDD" id="cd16913">
    <property type="entry name" value="YkuD_like"/>
    <property type="match status" value="1"/>
</dbReference>
<organism evidence="9 10">
    <name type="scientific">Sulfurovum indicum</name>
    <dbReference type="NCBI Taxonomy" id="2779528"/>
    <lineage>
        <taxon>Bacteria</taxon>
        <taxon>Pseudomonadati</taxon>
        <taxon>Campylobacterota</taxon>
        <taxon>Epsilonproteobacteria</taxon>
        <taxon>Campylobacterales</taxon>
        <taxon>Sulfurovaceae</taxon>
        <taxon>Sulfurovum</taxon>
    </lineage>
</organism>
<dbReference type="PANTHER" id="PTHR41533:SF2">
    <property type="entry name" value="BLR7131 PROTEIN"/>
    <property type="match status" value="1"/>
</dbReference>
<keyword evidence="10" id="KW-1185">Reference proteome</keyword>
<evidence type="ECO:0000313" key="10">
    <source>
        <dbReference type="Proteomes" id="UP000595074"/>
    </source>
</evidence>
<sequence length="413" mass="48336">MKISVLVVMVSALLLNGCVDTPDSEGWHSSQKDEFLDILENDRYASLCDQKALYQKVKESEDSKLMSKLLLSYTNNLANSCIDIPAFKKAQEARRSEKFKTHFEIYEEEVDSKRIKMQLQAGESIEKILQPYVPTYREFERLLMMYRTLQAQGNMEASTLHKIRLNIERVKLMKPERSRNYALVNIPEFRVRIIEDGKTVVNMGVVVGKKHMQTPVFGEDLKYIVVNPQWNVPDSIARNEVIPKLLKDPDYLKKQRLVIRRDYNLESPLLCATDVNLTAYNGGKGPVPFKFIEPPSTKNGLGRVKFLFPNDHSVYMHDTQSKYLFKRKVRTYSHGCVRLERPHKMLKYIITHYTSTSWEETQEMYESFKTHYIAITKRLPVHTAYLTTYVDDDGKLKIFKDIYRYDEIQKLKF</sequence>
<evidence type="ECO:0000256" key="7">
    <source>
        <dbReference type="PROSITE-ProRule" id="PRU01373"/>
    </source>
</evidence>
<name>A0A7M1S3K0_9BACT</name>
<dbReference type="PANTHER" id="PTHR41533">
    <property type="entry name" value="L,D-TRANSPEPTIDASE HI_1667-RELATED"/>
    <property type="match status" value="1"/>
</dbReference>
<dbReference type="Pfam" id="PF03734">
    <property type="entry name" value="YkuD"/>
    <property type="match status" value="1"/>
</dbReference>
<dbReference type="InterPro" id="IPR038063">
    <property type="entry name" value="Transpep_catalytic_dom"/>
</dbReference>
<evidence type="ECO:0000256" key="3">
    <source>
        <dbReference type="ARBA" id="ARBA00022679"/>
    </source>
</evidence>
<feature type="domain" description="L,D-TPase catalytic" evidence="8">
    <location>
        <begin position="180"/>
        <end position="361"/>
    </location>
</feature>
<evidence type="ECO:0000256" key="5">
    <source>
        <dbReference type="ARBA" id="ARBA00022984"/>
    </source>
</evidence>
<comment type="similarity">
    <text evidence="2">Belongs to the YkuD family.</text>
</comment>
<evidence type="ECO:0000259" key="8">
    <source>
        <dbReference type="PROSITE" id="PS52029"/>
    </source>
</evidence>
<dbReference type="KEGG" id="sinu:IMZ28_07590"/>
<dbReference type="Proteomes" id="UP000595074">
    <property type="component" value="Chromosome"/>
</dbReference>
<feature type="active site" description="Nucleophile" evidence="7">
    <location>
        <position position="336"/>
    </location>
</feature>